<keyword evidence="1" id="KW-0472">Membrane</keyword>
<accession>A0A0M3HL03</accession>
<dbReference type="Proteomes" id="UP000036681">
    <property type="component" value="Unplaced"/>
</dbReference>
<reference evidence="3" key="1">
    <citation type="submission" date="2017-02" db="UniProtKB">
        <authorList>
            <consortium name="WormBaseParasite"/>
        </authorList>
    </citation>
    <scope>IDENTIFICATION</scope>
</reference>
<sequence length="114" mass="12981">MLGPEQRDNRPVAADESSVIGIVDSKVVAVGSTPVDKETVRRWIRNATRQFRELTTADSGQRAATQWTTSNNRDVGLIFLTVITFFFLFFSLFFFVYIVSSRTFGNKLLYGQKY</sequence>
<keyword evidence="2" id="KW-1185">Reference proteome</keyword>
<keyword evidence="1" id="KW-1133">Transmembrane helix</keyword>
<evidence type="ECO:0000256" key="1">
    <source>
        <dbReference type="SAM" id="Phobius"/>
    </source>
</evidence>
<keyword evidence="1" id="KW-0812">Transmembrane</keyword>
<organism evidence="2 3">
    <name type="scientific">Ascaris lumbricoides</name>
    <name type="common">Giant roundworm</name>
    <dbReference type="NCBI Taxonomy" id="6252"/>
    <lineage>
        <taxon>Eukaryota</taxon>
        <taxon>Metazoa</taxon>
        <taxon>Ecdysozoa</taxon>
        <taxon>Nematoda</taxon>
        <taxon>Chromadorea</taxon>
        <taxon>Rhabditida</taxon>
        <taxon>Spirurina</taxon>
        <taxon>Ascaridomorpha</taxon>
        <taxon>Ascaridoidea</taxon>
        <taxon>Ascarididae</taxon>
        <taxon>Ascaris</taxon>
    </lineage>
</organism>
<proteinExistence type="predicted"/>
<name>A0A0M3HL03_ASCLU</name>
<dbReference type="AlphaFoldDB" id="A0A0M3HL03"/>
<feature type="transmembrane region" description="Helical" evidence="1">
    <location>
        <begin position="77"/>
        <end position="99"/>
    </location>
</feature>
<evidence type="ECO:0000313" key="2">
    <source>
        <dbReference type="Proteomes" id="UP000036681"/>
    </source>
</evidence>
<protein>
    <submittedName>
        <fullName evidence="3">Uncharacterized protein</fullName>
    </submittedName>
</protein>
<evidence type="ECO:0000313" key="3">
    <source>
        <dbReference type="WBParaSite" id="ALUE_0000219801-mRNA-1"/>
    </source>
</evidence>
<dbReference type="WBParaSite" id="ALUE_0000219801-mRNA-1">
    <property type="protein sequence ID" value="ALUE_0000219801-mRNA-1"/>
    <property type="gene ID" value="ALUE_0000219801"/>
</dbReference>